<proteinExistence type="predicted"/>
<dbReference type="EMBL" id="JANJQO010001995">
    <property type="protein sequence ID" value="KAJ2968446.1"/>
    <property type="molecule type" value="Genomic_DNA"/>
</dbReference>
<organism evidence="1 2">
    <name type="scientific">Zarea fungicola</name>
    <dbReference type="NCBI Taxonomy" id="93591"/>
    <lineage>
        <taxon>Eukaryota</taxon>
        <taxon>Fungi</taxon>
        <taxon>Dikarya</taxon>
        <taxon>Ascomycota</taxon>
        <taxon>Pezizomycotina</taxon>
        <taxon>Sordariomycetes</taxon>
        <taxon>Hypocreomycetidae</taxon>
        <taxon>Hypocreales</taxon>
        <taxon>Cordycipitaceae</taxon>
        <taxon>Zarea</taxon>
    </lineage>
</organism>
<comment type="caution">
    <text evidence="1">The sequence shown here is derived from an EMBL/GenBank/DDBJ whole genome shotgun (WGS) entry which is preliminary data.</text>
</comment>
<dbReference type="Proteomes" id="UP001143910">
    <property type="component" value="Unassembled WGS sequence"/>
</dbReference>
<keyword evidence="2" id="KW-1185">Reference proteome</keyword>
<reference evidence="1" key="1">
    <citation type="submission" date="2022-08" db="EMBL/GenBank/DDBJ databases">
        <title>Genome Sequence of Lecanicillium fungicola.</title>
        <authorList>
            <person name="Buettner E."/>
        </authorList>
    </citation>
    <scope>NUCLEOTIDE SEQUENCE</scope>
    <source>
        <strain evidence="1">Babe33</strain>
    </source>
</reference>
<accession>A0ACC1MP88</accession>
<name>A0ACC1MP88_9HYPO</name>
<gene>
    <name evidence="1" type="ORF">NQ176_g9177</name>
</gene>
<sequence length="71" mass="7982">MNNAKIRSLPDGSAQVARDAQIIKSTRIAQQDLRDVTMDMAADQNSPQFMKWVREYDVVSEASKLLRGAPF</sequence>
<evidence type="ECO:0000313" key="1">
    <source>
        <dbReference type="EMBL" id="KAJ2968446.1"/>
    </source>
</evidence>
<protein>
    <submittedName>
        <fullName evidence="1">Uncharacterized protein</fullName>
    </submittedName>
</protein>
<evidence type="ECO:0000313" key="2">
    <source>
        <dbReference type="Proteomes" id="UP001143910"/>
    </source>
</evidence>